<feature type="compositionally biased region" description="Basic and acidic residues" evidence="1">
    <location>
        <begin position="291"/>
        <end position="302"/>
    </location>
</feature>
<sequence>MKPNTSDSKLKNKSSSKKEDALESNRKAIIQKFKGVKRNKNVIFPKVNLDAYPLIPDLMKVDNEMIEESLSTVIYHEPIKPVIEISELNQPKRLPKEMRCYRSLIRQYLRPEPFTVPYSVLTQPRIIAGVDVTELTKRFANFDKFLLLHNLSVARREFLQYDRKMFKSFKRVAAKDVDMNNPDLFGYYKLFPFFNNEPQKVRFRKMYDFIEGICSLRYNFDYQKEPEYSERDEYRKIYLECAIKMKNMGNIAAFDDLFHMPKKSQPVGRRQDPMMKYLSKSMENVSSLDIPCEKNPRAESLPRQKSPIRSQSIAATAVTNSKPRKTRRKPSQVKQGSYDPRAAAVPPLIGLNSIPTTSKVYRIPKKSKTVDENNKTLENSFNRNAVLPKQRKDSEEANTHVAVTNRPLANNISNTCPSTNAPSTSTQNSTDCIRQCPSTSRTVDQMLNHQETNESPATSNMRSKPTVDAMLAQQRSRKVVDMMTTTTKKKPLNLKDGSRPILERADLHLPGSRLNNERREPGYVHEDALLNDYARRSTSIGIGYDSRSYGRYNRQCPVLNYLPFHAW</sequence>
<reference evidence="2 3" key="1">
    <citation type="submission" date="2020-04" db="EMBL/GenBank/DDBJ databases">
        <authorList>
            <person name="Laetsch R D."/>
            <person name="Stevens L."/>
            <person name="Kumar S."/>
            <person name="Blaxter L. M."/>
        </authorList>
    </citation>
    <scope>NUCLEOTIDE SEQUENCE [LARGE SCALE GENOMIC DNA]</scope>
</reference>
<feature type="region of interest" description="Disordered" evidence="1">
    <location>
        <begin position="1"/>
        <end position="23"/>
    </location>
</feature>
<feature type="compositionally biased region" description="Basic residues" evidence="1">
    <location>
        <begin position="322"/>
        <end position="331"/>
    </location>
</feature>
<evidence type="ECO:0000313" key="2">
    <source>
        <dbReference type="EMBL" id="CAB3402398.1"/>
    </source>
</evidence>
<feature type="region of interest" description="Disordered" evidence="1">
    <location>
        <begin position="408"/>
        <end position="433"/>
    </location>
</feature>
<dbReference type="EMBL" id="CADEPM010000003">
    <property type="protein sequence ID" value="CAB3402398.1"/>
    <property type="molecule type" value="Genomic_DNA"/>
</dbReference>
<dbReference type="AlphaFoldDB" id="A0A8S1EMC2"/>
<comment type="caution">
    <text evidence="2">The sequence shown here is derived from an EMBL/GenBank/DDBJ whole genome shotgun (WGS) entry which is preliminary data.</text>
</comment>
<name>A0A8S1EMC2_9PELO</name>
<gene>
    <name evidence="2" type="ORF">CBOVIS_LOCUS5020</name>
</gene>
<accession>A0A8S1EMC2</accession>
<protein>
    <submittedName>
        <fullName evidence="2">Uncharacterized protein</fullName>
    </submittedName>
</protein>
<evidence type="ECO:0000313" key="3">
    <source>
        <dbReference type="Proteomes" id="UP000494206"/>
    </source>
</evidence>
<feature type="compositionally biased region" description="Polar residues" evidence="1">
    <location>
        <begin position="307"/>
        <end position="321"/>
    </location>
</feature>
<feature type="region of interest" description="Disordered" evidence="1">
    <location>
        <begin position="291"/>
        <end position="344"/>
    </location>
</feature>
<organism evidence="2 3">
    <name type="scientific">Caenorhabditis bovis</name>
    <dbReference type="NCBI Taxonomy" id="2654633"/>
    <lineage>
        <taxon>Eukaryota</taxon>
        <taxon>Metazoa</taxon>
        <taxon>Ecdysozoa</taxon>
        <taxon>Nematoda</taxon>
        <taxon>Chromadorea</taxon>
        <taxon>Rhabditida</taxon>
        <taxon>Rhabditina</taxon>
        <taxon>Rhabditomorpha</taxon>
        <taxon>Rhabditoidea</taxon>
        <taxon>Rhabditidae</taxon>
        <taxon>Peloderinae</taxon>
        <taxon>Caenorhabditis</taxon>
    </lineage>
</organism>
<keyword evidence="3" id="KW-1185">Reference proteome</keyword>
<proteinExistence type="predicted"/>
<evidence type="ECO:0000256" key="1">
    <source>
        <dbReference type="SAM" id="MobiDB-lite"/>
    </source>
</evidence>
<dbReference type="Proteomes" id="UP000494206">
    <property type="component" value="Unassembled WGS sequence"/>
</dbReference>